<comment type="caution">
    <text evidence="12">The sequence shown here is derived from an EMBL/GenBank/DDBJ whole genome shotgun (WGS) entry which is preliminary data.</text>
</comment>
<evidence type="ECO:0000313" key="12">
    <source>
        <dbReference type="EMBL" id="HFK24393.1"/>
    </source>
</evidence>
<keyword evidence="4" id="KW-0963">Cytoplasm</keyword>
<keyword evidence="5" id="KW-0547">Nucleotide-binding</keyword>
<dbReference type="FunFam" id="3.40.50.300:FF:000053">
    <property type="entry name" value="Signal recognition particle receptor FtsY"/>
    <property type="match status" value="1"/>
</dbReference>
<dbReference type="SUPFAM" id="SSF47364">
    <property type="entry name" value="Domain of the SRP/SRP receptor G-proteins"/>
    <property type="match status" value="1"/>
</dbReference>
<keyword evidence="8" id="KW-0472">Membrane</keyword>
<dbReference type="InterPro" id="IPR013822">
    <property type="entry name" value="Signal_recog_particl_SRP54_hlx"/>
</dbReference>
<sequence length="295" mass="32883">MLLHKLKNIFQKAKLPLKDIVQSAVFGGKREDYEFIEEQLLLSDIGVETTQKIIKKLKDRVKEGVIIGRENIVEELKKIIKEILKDPVYFNLDEKGIILVSGVNGSGKTTSIGKLANYIVKNEKRVLLGACDTFRAAAFDQIEIWGNRANSFVYIPQDGKEPAAAAFESVKYGIENGYDKMIIDTAGRMHTNKNLMDELKKLYSVLKNKFPNVPLFSILVIDATNGKNTLQQAKNFKDAVNVDTIFLTKMDGTAKGGSVITIADELSLPISFIGVGESIEDIDFFDKNLFVDSIL</sequence>
<gene>
    <name evidence="12" type="primary">ftsY</name>
    <name evidence="12" type="ORF">ENS15_07100</name>
</gene>
<protein>
    <submittedName>
        <fullName evidence="12">Signal recognition particle-docking protein FtsY</fullName>
    </submittedName>
</protein>
<dbReference type="Gene3D" id="3.40.50.300">
    <property type="entry name" value="P-loop containing nucleotide triphosphate hydrolases"/>
    <property type="match status" value="1"/>
</dbReference>
<dbReference type="AlphaFoldDB" id="A0A7C3J746"/>
<dbReference type="InterPro" id="IPR042101">
    <property type="entry name" value="SRP54_N_sf"/>
</dbReference>
<evidence type="ECO:0000256" key="1">
    <source>
        <dbReference type="ARBA" id="ARBA00004413"/>
    </source>
</evidence>
<evidence type="ECO:0000256" key="10">
    <source>
        <dbReference type="ARBA" id="ARBA00048027"/>
    </source>
</evidence>
<dbReference type="SMART" id="SM00963">
    <property type="entry name" value="SRP54_N"/>
    <property type="match status" value="1"/>
</dbReference>
<dbReference type="PANTHER" id="PTHR43134:SF1">
    <property type="entry name" value="SIGNAL RECOGNITION PARTICLE RECEPTOR SUBUNIT ALPHA"/>
    <property type="match status" value="1"/>
</dbReference>
<keyword evidence="9" id="KW-0675">Receptor</keyword>
<accession>A0A7C3J746</accession>
<keyword evidence="7" id="KW-0342">GTP-binding</keyword>
<dbReference type="Pfam" id="PF02881">
    <property type="entry name" value="SRP54_N"/>
    <property type="match status" value="1"/>
</dbReference>
<dbReference type="GO" id="GO:0006614">
    <property type="term" value="P:SRP-dependent cotranslational protein targeting to membrane"/>
    <property type="evidence" value="ECO:0007669"/>
    <property type="project" value="InterPro"/>
</dbReference>
<dbReference type="NCBIfam" id="TIGR00064">
    <property type="entry name" value="ftsY"/>
    <property type="match status" value="1"/>
</dbReference>
<name>A0A7C3J746_UNCW3</name>
<dbReference type="InterPro" id="IPR003593">
    <property type="entry name" value="AAA+_ATPase"/>
</dbReference>
<dbReference type="SUPFAM" id="SSF52540">
    <property type="entry name" value="P-loop containing nucleoside triphosphate hydrolases"/>
    <property type="match status" value="1"/>
</dbReference>
<dbReference type="SMART" id="SM00382">
    <property type="entry name" value="AAA"/>
    <property type="match status" value="1"/>
</dbReference>
<comment type="catalytic activity">
    <reaction evidence="10">
        <text>GTP + H2O = GDP + phosphate + H(+)</text>
        <dbReference type="Rhea" id="RHEA:19669"/>
        <dbReference type="ChEBI" id="CHEBI:15377"/>
        <dbReference type="ChEBI" id="CHEBI:15378"/>
        <dbReference type="ChEBI" id="CHEBI:37565"/>
        <dbReference type="ChEBI" id="CHEBI:43474"/>
        <dbReference type="ChEBI" id="CHEBI:58189"/>
        <dbReference type="EC" id="3.6.5.4"/>
    </reaction>
</comment>
<dbReference type="InterPro" id="IPR004390">
    <property type="entry name" value="SR_rcpt_FtsY"/>
</dbReference>
<evidence type="ECO:0000256" key="9">
    <source>
        <dbReference type="ARBA" id="ARBA00023170"/>
    </source>
</evidence>
<dbReference type="InterPro" id="IPR027417">
    <property type="entry name" value="P-loop_NTPase"/>
</dbReference>
<dbReference type="GO" id="GO:0005886">
    <property type="term" value="C:plasma membrane"/>
    <property type="evidence" value="ECO:0007669"/>
    <property type="project" value="UniProtKB-SubCell"/>
</dbReference>
<dbReference type="Gene3D" id="1.20.120.140">
    <property type="entry name" value="Signal recognition particle SRP54, nucleotide-binding domain"/>
    <property type="match status" value="1"/>
</dbReference>
<evidence type="ECO:0000256" key="7">
    <source>
        <dbReference type="ARBA" id="ARBA00023134"/>
    </source>
</evidence>
<dbReference type="Pfam" id="PF00448">
    <property type="entry name" value="SRP54"/>
    <property type="match status" value="1"/>
</dbReference>
<dbReference type="GO" id="GO:0003924">
    <property type="term" value="F:GTPase activity"/>
    <property type="evidence" value="ECO:0007669"/>
    <property type="project" value="TreeGrafter"/>
</dbReference>
<reference evidence="12" key="1">
    <citation type="journal article" date="2020" name="mSystems">
        <title>Genome- and Community-Level Interaction Insights into Carbon Utilization and Element Cycling Functions of Hydrothermarchaeota in Hydrothermal Sediment.</title>
        <authorList>
            <person name="Zhou Z."/>
            <person name="Liu Y."/>
            <person name="Xu W."/>
            <person name="Pan J."/>
            <person name="Luo Z.H."/>
            <person name="Li M."/>
        </authorList>
    </citation>
    <scope>NUCLEOTIDE SEQUENCE [LARGE SCALE GENOMIC DNA]</scope>
    <source>
        <strain evidence="12">SpSt-464</strain>
    </source>
</reference>
<keyword evidence="3" id="KW-1003">Cell membrane</keyword>
<evidence type="ECO:0000256" key="6">
    <source>
        <dbReference type="ARBA" id="ARBA00022801"/>
    </source>
</evidence>
<comment type="subcellular location">
    <subcellularLocation>
        <location evidence="1">Cell membrane</location>
        <topology evidence="1">Peripheral membrane protein</topology>
        <orientation evidence="1">Cytoplasmic side</orientation>
    </subcellularLocation>
</comment>
<dbReference type="GO" id="GO:0005525">
    <property type="term" value="F:GTP binding"/>
    <property type="evidence" value="ECO:0007669"/>
    <property type="project" value="UniProtKB-KW"/>
</dbReference>
<organism evidence="12">
    <name type="scientific">candidate division WOR-3 bacterium</name>
    <dbReference type="NCBI Taxonomy" id="2052148"/>
    <lineage>
        <taxon>Bacteria</taxon>
        <taxon>Bacteria division WOR-3</taxon>
    </lineage>
</organism>
<dbReference type="GO" id="GO:0005737">
    <property type="term" value="C:cytoplasm"/>
    <property type="evidence" value="ECO:0007669"/>
    <property type="project" value="UniProtKB-ARBA"/>
</dbReference>
<dbReference type="PANTHER" id="PTHR43134">
    <property type="entry name" value="SIGNAL RECOGNITION PARTICLE RECEPTOR SUBUNIT ALPHA"/>
    <property type="match status" value="1"/>
</dbReference>
<dbReference type="EMBL" id="DSTT01000006">
    <property type="protein sequence ID" value="HFK24393.1"/>
    <property type="molecule type" value="Genomic_DNA"/>
</dbReference>
<proteinExistence type="inferred from homology"/>
<evidence type="ECO:0000259" key="11">
    <source>
        <dbReference type="PROSITE" id="PS00300"/>
    </source>
</evidence>
<evidence type="ECO:0000256" key="5">
    <source>
        <dbReference type="ARBA" id="ARBA00022741"/>
    </source>
</evidence>
<dbReference type="InterPro" id="IPR000897">
    <property type="entry name" value="SRP54_GTPase_dom"/>
</dbReference>
<evidence type="ECO:0000256" key="8">
    <source>
        <dbReference type="ARBA" id="ARBA00023136"/>
    </source>
</evidence>
<feature type="domain" description="SRP54-type proteins GTP-binding" evidence="11">
    <location>
        <begin position="269"/>
        <end position="282"/>
    </location>
</feature>
<dbReference type="PROSITE" id="PS00300">
    <property type="entry name" value="SRP54"/>
    <property type="match status" value="1"/>
</dbReference>
<evidence type="ECO:0000256" key="4">
    <source>
        <dbReference type="ARBA" id="ARBA00022490"/>
    </source>
</evidence>
<dbReference type="GO" id="GO:0005047">
    <property type="term" value="F:signal recognition particle binding"/>
    <property type="evidence" value="ECO:0007669"/>
    <property type="project" value="TreeGrafter"/>
</dbReference>
<keyword evidence="6" id="KW-0378">Hydrolase</keyword>
<evidence type="ECO:0000256" key="3">
    <source>
        <dbReference type="ARBA" id="ARBA00022475"/>
    </source>
</evidence>
<evidence type="ECO:0000256" key="2">
    <source>
        <dbReference type="ARBA" id="ARBA00008531"/>
    </source>
</evidence>
<comment type="similarity">
    <text evidence="2">Belongs to the GTP-binding SRP family.</text>
</comment>
<dbReference type="SMART" id="SM00962">
    <property type="entry name" value="SRP54"/>
    <property type="match status" value="1"/>
</dbReference>
<dbReference type="InterPro" id="IPR036225">
    <property type="entry name" value="SRP/SRP_N"/>
</dbReference>